<dbReference type="RefSeq" id="WP_154278875.1">
    <property type="nucleotide sequence ID" value="NZ_JBHUJQ010000001.1"/>
</dbReference>
<feature type="domain" description="Glycosyl hydrolase-like 10" evidence="3">
    <location>
        <begin position="23"/>
        <end position="295"/>
    </location>
</feature>
<keyword evidence="4" id="KW-0378">Hydrolase</keyword>
<comment type="caution">
    <text evidence="4">The sequence shown here is derived from an EMBL/GenBank/DDBJ whole genome shotgun (WGS) entry which is preliminary data.</text>
</comment>
<evidence type="ECO:0000259" key="3">
    <source>
        <dbReference type="Pfam" id="PF02638"/>
    </source>
</evidence>
<gene>
    <name evidence="4" type="ORF">GJU39_01250</name>
</gene>
<dbReference type="InterPro" id="IPR003790">
    <property type="entry name" value="GHL10"/>
</dbReference>
<evidence type="ECO:0000313" key="4">
    <source>
        <dbReference type="EMBL" id="MRX74700.1"/>
    </source>
</evidence>
<dbReference type="Gene3D" id="3.20.20.80">
    <property type="entry name" value="Glycosidases"/>
    <property type="match status" value="1"/>
</dbReference>
<dbReference type="AlphaFoldDB" id="A0A7K0FTZ4"/>
<feature type="chain" id="PRO_5029877133" evidence="2">
    <location>
        <begin position="20"/>
        <end position="362"/>
    </location>
</feature>
<dbReference type="PANTHER" id="PTHR43405:SF1">
    <property type="entry name" value="GLYCOSYL HYDROLASE DIGH"/>
    <property type="match status" value="1"/>
</dbReference>
<accession>A0A7K0FTZ4</accession>
<evidence type="ECO:0000256" key="1">
    <source>
        <dbReference type="ARBA" id="ARBA00022729"/>
    </source>
</evidence>
<dbReference type="Pfam" id="PF02638">
    <property type="entry name" value="GHL10"/>
    <property type="match status" value="1"/>
</dbReference>
<dbReference type="PANTHER" id="PTHR43405">
    <property type="entry name" value="GLYCOSYL HYDROLASE DIGH"/>
    <property type="match status" value="1"/>
</dbReference>
<protein>
    <submittedName>
        <fullName evidence="4">Family 10 glycosylhydrolase</fullName>
    </submittedName>
</protein>
<dbReference type="InterPro" id="IPR052177">
    <property type="entry name" value="Divisome_Glycosyl_Hydrolase"/>
</dbReference>
<dbReference type="SUPFAM" id="SSF51445">
    <property type="entry name" value="(Trans)glycosidases"/>
    <property type="match status" value="1"/>
</dbReference>
<organism evidence="4 5">
    <name type="scientific">Pedobacter petrophilus</name>
    <dbReference type="NCBI Taxonomy" id="1908241"/>
    <lineage>
        <taxon>Bacteria</taxon>
        <taxon>Pseudomonadati</taxon>
        <taxon>Bacteroidota</taxon>
        <taxon>Sphingobacteriia</taxon>
        <taxon>Sphingobacteriales</taxon>
        <taxon>Sphingobacteriaceae</taxon>
        <taxon>Pedobacter</taxon>
    </lineage>
</organism>
<feature type="signal peptide" evidence="2">
    <location>
        <begin position="1"/>
        <end position="19"/>
    </location>
</feature>
<proteinExistence type="predicted"/>
<keyword evidence="5" id="KW-1185">Reference proteome</keyword>
<reference evidence="4 5" key="1">
    <citation type="submission" date="2019-11" db="EMBL/GenBank/DDBJ databases">
        <title>Pedobacter petrophilus genome.</title>
        <authorList>
            <person name="Feldbauer M.J."/>
            <person name="Newman J.D."/>
        </authorList>
    </citation>
    <scope>NUCLEOTIDE SEQUENCE [LARGE SCALE GENOMIC DNA]</scope>
    <source>
        <strain evidence="4 5">LMG 29686</strain>
    </source>
</reference>
<evidence type="ECO:0000256" key="2">
    <source>
        <dbReference type="SAM" id="SignalP"/>
    </source>
</evidence>
<dbReference type="OrthoDB" id="100605at2"/>
<evidence type="ECO:0000313" key="5">
    <source>
        <dbReference type="Proteomes" id="UP000487757"/>
    </source>
</evidence>
<dbReference type="Proteomes" id="UP000487757">
    <property type="component" value="Unassembled WGS sequence"/>
</dbReference>
<dbReference type="EMBL" id="WKKH01000002">
    <property type="protein sequence ID" value="MRX74700.1"/>
    <property type="molecule type" value="Genomic_DNA"/>
</dbReference>
<name>A0A7K0FTZ4_9SPHI</name>
<dbReference type="InterPro" id="IPR017853">
    <property type="entry name" value="GH"/>
</dbReference>
<keyword evidence="1 2" id="KW-0732">Signal</keyword>
<dbReference type="GO" id="GO:0016787">
    <property type="term" value="F:hydrolase activity"/>
    <property type="evidence" value="ECO:0007669"/>
    <property type="project" value="UniProtKB-KW"/>
</dbReference>
<sequence length="362" mass="42158">MKRVIFFILLMCAILKVNAQAPIKGVWLTNVASKVLDSRSNIVEAVELCKKSGINTIFLVTWNRGNTLYPSKVMKKKFGVEIDSRFKGRDPLQEMIEEAHKRNIKVHAWFEFGFSSSFKDNGGNIIAKHPEWAALNAEGKLVSKNNFEWMNAFLPEVQHFMNKLILEVVKKYDVDGIQGDDRLPAQPSTAGYDKYTVGAYKKEHGGKAPPTNYKDTEWLSWRANRLNLYLKDLYHMVKKEKPNMLVTMAPSIFPWSKEEYLQDWPTWLKEGYVDYVFPQIYRYDIQKYKATLEASLKYVPEGKKSCFYPGLLLKVDNYTPERRFLEEMVKANRENGIKGEVFFFYEGLKLHPEYFKTYGTKN</sequence>